<evidence type="ECO:0000313" key="2">
    <source>
        <dbReference type="Proteomes" id="UP000790377"/>
    </source>
</evidence>
<sequence>MTLTVSTVANVFVKLRRAKERTKAHHIDSASGAPQTHPSLCGENATCKRKVPMVHGDVFVCTGAVDVAKLLRGSRASLLEKAELLGGNVLVDERWICTICGPKNRKDGTFRVQIRYYASASRSPTPDPQKPIALDRVQNVPGLMTIIDREEFSP</sequence>
<dbReference type="EMBL" id="MU267657">
    <property type="protein sequence ID" value="KAH7912170.1"/>
    <property type="molecule type" value="Genomic_DNA"/>
</dbReference>
<accession>A0ACB8AG80</accession>
<keyword evidence="2" id="KW-1185">Reference proteome</keyword>
<reference evidence="1" key="1">
    <citation type="journal article" date="2021" name="New Phytol.">
        <title>Evolutionary innovations through gain and loss of genes in the ectomycorrhizal Boletales.</title>
        <authorList>
            <person name="Wu G."/>
            <person name="Miyauchi S."/>
            <person name="Morin E."/>
            <person name="Kuo A."/>
            <person name="Drula E."/>
            <person name="Varga T."/>
            <person name="Kohler A."/>
            <person name="Feng B."/>
            <person name="Cao Y."/>
            <person name="Lipzen A."/>
            <person name="Daum C."/>
            <person name="Hundley H."/>
            <person name="Pangilinan J."/>
            <person name="Johnson J."/>
            <person name="Barry K."/>
            <person name="LaButti K."/>
            <person name="Ng V."/>
            <person name="Ahrendt S."/>
            <person name="Min B."/>
            <person name="Choi I.G."/>
            <person name="Park H."/>
            <person name="Plett J.M."/>
            <person name="Magnuson J."/>
            <person name="Spatafora J.W."/>
            <person name="Nagy L.G."/>
            <person name="Henrissat B."/>
            <person name="Grigoriev I.V."/>
            <person name="Yang Z.L."/>
            <person name="Xu J."/>
            <person name="Martin F.M."/>
        </authorList>
    </citation>
    <scope>NUCLEOTIDE SEQUENCE</scope>
    <source>
        <strain evidence="1">ATCC 28755</strain>
    </source>
</reference>
<proteinExistence type="predicted"/>
<comment type="caution">
    <text evidence="1">The sequence shown here is derived from an EMBL/GenBank/DDBJ whole genome shotgun (WGS) entry which is preliminary data.</text>
</comment>
<protein>
    <submittedName>
        <fullName evidence="1">Uncharacterized protein</fullName>
    </submittedName>
</protein>
<gene>
    <name evidence="1" type="ORF">BJ138DRAFT_1005028</name>
</gene>
<evidence type="ECO:0000313" key="1">
    <source>
        <dbReference type="EMBL" id="KAH7912170.1"/>
    </source>
</evidence>
<name>A0ACB8AG80_9AGAM</name>
<organism evidence="1 2">
    <name type="scientific">Hygrophoropsis aurantiaca</name>
    <dbReference type="NCBI Taxonomy" id="72124"/>
    <lineage>
        <taxon>Eukaryota</taxon>
        <taxon>Fungi</taxon>
        <taxon>Dikarya</taxon>
        <taxon>Basidiomycota</taxon>
        <taxon>Agaricomycotina</taxon>
        <taxon>Agaricomycetes</taxon>
        <taxon>Agaricomycetidae</taxon>
        <taxon>Boletales</taxon>
        <taxon>Coniophorineae</taxon>
        <taxon>Hygrophoropsidaceae</taxon>
        <taxon>Hygrophoropsis</taxon>
    </lineage>
</organism>
<dbReference type="Proteomes" id="UP000790377">
    <property type="component" value="Unassembled WGS sequence"/>
</dbReference>